<gene>
    <name evidence="2" type="ORF">MACK_003276</name>
</gene>
<name>A0A976XIY2_THEOR</name>
<dbReference type="EMBL" id="CP056069">
    <property type="protein sequence ID" value="UVC49441.1"/>
    <property type="molecule type" value="Genomic_DNA"/>
</dbReference>
<evidence type="ECO:0000256" key="1">
    <source>
        <dbReference type="SAM" id="MobiDB-lite"/>
    </source>
</evidence>
<organism evidence="2 3">
    <name type="scientific">Theileria orientalis</name>
    <dbReference type="NCBI Taxonomy" id="68886"/>
    <lineage>
        <taxon>Eukaryota</taxon>
        <taxon>Sar</taxon>
        <taxon>Alveolata</taxon>
        <taxon>Apicomplexa</taxon>
        <taxon>Aconoidasida</taxon>
        <taxon>Piroplasmida</taxon>
        <taxon>Theileriidae</taxon>
        <taxon>Theileria</taxon>
    </lineage>
</organism>
<feature type="compositionally biased region" description="Low complexity" evidence="1">
    <location>
        <begin position="150"/>
        <end position="162"/>
    </location>
</feature>
<sequence>MKDTEFTKYKYKNDHHIFIAKEPFLVTAIRRGFTFLWHSTKDKYPNVVVIYPKENETRRLRLFYPGQNSGFIDPEDEPSQEKPQQLRGYVQPNKQKNHYSVQTIDVDKSNTILKTKKVKQHDSDESVESDPEPATDIEIELTDEPETEESPQIQPQPQQVPKLQKETPQPPNKKPNNLVRLDINDRWSDQYVEYIWDDTSNADVFVARPPYLLSTITYGNEILWRKRDGDYPYSVSVTRGKDGLPNVRVYFPGAKPLPLQQPKKKPNNLVRLDINDKWSDQYVEYMWDNTSNADVFVARPPYLLSTIVDGNEILWRKRDGEYPYAVAVINPGTDNTLVRTFS</sequence>
<evidence type="ECO:0000313" key="3">
    <source>
        <dbReference type="Proteomes" id="UP000244811"/>
    </source>
</evidence>
<protein>
    <submittedName>
        <fullName evidence="2">Uncharacterized protein</fullName>
    </submittedName>
</protein>
<accession>A0A976XIY2</accession>
<evidence type="ECO:0000313" key="2">
    <source>
        <dbReference type="EMBL" id="UVC49441.1"/>
    </source>
</evidence>
<reference evidence="2" key="1">
    <citation type="submission" date="2022-07" db="EMBL/GenBank/DDBJ databases">
        <title>Evaluation of T. orientalis genome assembly methods using nanopore sequencing and analysis of variation between genomes.</title>
        <authorList>
            <person name="Yam J."/>
            <person name="Micallef M.L."/>
            <person name="Liu M."/>
            <person name="Djordjevic S.P."/>
            <person name="Bogema D.R."/>
            <person name="Jenkins C."/>
        </authorList>
    </citation>
    <scope>NUCLEOTIDE SEQUENCE</scope>
    <source>
        <strain evidence="2">Goon Nure</strain>
    </source>
</reference>
<dbReference type="AlphaFoldDB" id="A0A976XIY2"/>
<feature type="compositionally biased region" description="Acidic residues" evidence="1">
    <location>
        <begin position="125"/>
        <end position="149"/>
    </location>
</feature>
<feature type="region of interest" description="Disordered" evidence="1">
    <location>
        <begin position="115"/>
        <end position="179"/>
    </location>
</feature>
<dbReference type="Proteomes" id="UP000244811">
    <property type="component" value="Chromosome 1"/>
</dbReference>
<proteinExistence type="predicted"/>